<sequence>MPDGQSTLTGIDRNVYYTRVSEALNPEWAASGDSAVEYETTPAKQPPTETVFLVPRGHAGTWSFWPVTVSVGLLIFITLFGNGLVMASVIYNKNLRQAHHRLQLSLAVCDFLVGLVVVPLAAYAELSGFWDLGQWTCFGFTFCDVLLCTSSILHLVAIAVDRYLSVSRINYARSRPTWAISCMIYVVWVTSAIIAVTPFVVAQDPDFDARMADGMCLVSQLPWYQIFASMSSFYVPIVTVMALYYRIFHVSRKRLRHALWKGNLVSPLWEKIALWLGYMNSAVNPIIYTIFSPEYRKAFCEIYLAIKGSPG</sequence>
<dbReference type="PROSITE" id="PS50262">
    <property type="entry name" value="G_PROTEIN_RECEP_F1_2"/>
    <property type="match status" value="1"/>
</dbReference>
<dbReference type="PANTHER" id="PTHR24248">
    <property type="entry name" value="ADRENERGIC RECEPTOR-RELATED G-PROTEIN COUPLED RECEPTOR"/>
    <property type="match status" value="1"/>
</dbReference>
<dbReference type="RefSeq" id="XP_028966796.1">
    <property type="nucleotide sequence ID" value="XM_029110963.1"/>
</dbReference>
<feature type="transmembrane region" description="Helical" evidence="12">
    <location>
        <begin position="221"/>
        <end position="245"/>
    </location>
</feature>
<organism evidence="14 15">
    <name type="scientific">Galendromus occidentalis</name>
    <name type="common">western predatory mite</name>
    <dbReference type="NCBI Taxonomy" id="34638"/>
    <lineage>
        <taxon>Eukaryota</taxon>
        <taxon>Metazoa</taxon>
        <taxon>Ecdysozoa</taxon>
        <taxon>Arthropoda</taxon>
        <taxon>Chelicerata</taxon>
        <taxon>Arachnida</taxon>
        <taxon>Acari</taxon>
        <taxon>Parasitiformes</taxon>
        <taxon>Mesostigmata</taxon>
        <taxon>Gamasina</taxon>
        <taxon>Phytoseioidea</taxon>
        <taxon>Phytoseiidae</taxon>
        <taxon>Typhlodrominae</taxon>
        <taxon>Galendromus</taxon>
    </lineage>
</organism>
<evidence type="ECO:0000256" key="11">
    <source>
        <dbReference type="RuleBase" id="RU000688"/>
    </source>
</evidence>
<comment type="subcellular location">
    <subcellularLocation>
        <location evidence="1">Cell membrane</location>
        <topology evidence="1">Multi-pass membrane protein</topology>
    </subcellularLocation>
</comment>
<keyword evidence="3" id="KW-1003">Cell membrane</keyword>
<evidence type="ECO:0000256" key="12">
    <source>
        <dbReference type="SAM" id="Phobius"/>
    </source>
</evidence>
<evidence type="ECO:0000256" key="10">
    <source>
        <dbReference type="ARBA" id="ARBA00023224"/>
    </source>
</evidence>
<protein>
    <submittedName>
        <fullName evidence="15">5-hydroxytryptamine receptor-like</fullName>
    </submittedName>
</protein>
<dbReference type="CDD" id="cd14967">
    <property type="entry name" value="7tmA_amine_R-like"/>
    <property type="match status" value="1"/>
</dbReference>
<evidence type="ECO:0000256" key="3">
    <source>
        <dbReference type="ARBA" id="ARBA00022475"/>
    </source>
</evidence>
<evidence type="ECO:0000256" key="4">
    <source>
        <dbReference type="ARBA" id="ARBA00022692"/>
    </source>
</evidence>
<evidence type="ECO:0000256" key="7">
    <source>
        <dbReference type="ARBA" id="ARBA00023136"/>
    </source>
</evidence>
<comment type="similarity">
    <text evidence="2 11">Belongs to the G-protein coupled receptor 1 family.</text>
</comment>
<dbReference type="PRINTS" id="PR00237">
    <property type="entry name" value="GPCRRHODOPSN"/>
</dbReference>
<accession>A0AAJ7WH15</accession>
<evidence type="ECO:0000256" key="2">
    <source>
        <dbReference type="ARBA" id="ARBA00010663"/>
    </source>
</evidence>
<dbReference type="InterPro" id="IPR000276">
    <property type="entry name" value="GPCR_Rhodpsn"/>
</dbReference>
<dbReference type="AlphaFoldDB" id="A0AAJ7WH15"/>
<name>A0AAJ7WH15_9ACAR</name>
<feature type="transmembrane region" description="Helical" evidence="12">
    <location>
        <begin position="64"/>
        <end position="92"/>
    </location>
</feature>
<feature type="transmembrane region" description="Helical" evidence="12">
    <location>
        <begin position="178"/>
        <end position="201"/>
    </location>
</feature>
<dbReference type="SMART" id="SM01381">
    <property type="entry name" value="7TM_GPCR_Srsx"/>
    <property type="match status" value="1"/>
</dbReference>
<keyword evidence="5 12" id="KW-1133">Transmembrane helix</keyword>
<dbReference type="Pfam" id="PF00001">
    <property type="entry name" value="7tm_1"/>
    <property type="match status" value="1"/>
</dbReference>
<keyword evidence="6 11" id="KW-0297">G-protein coupled receptor</keyword>
<gene>
    <name evidence="15" type="primary">LOC100899360</name>
</gene>
<dbReference type="GeneID" id="100899360"/>
<keyword evidence="8" id="KW-1015">Disulfide bond</keyword>
<evidence type="ECO:0000313" key="15">
    <source>
        <dbReference type="RefSeq" id="XP_028966796.1"/>
    </source>
</evidence>
<dbReference type="PANTHER" id="PTHR24248:SF199">
    <property type="entry name" value="IP13425P-RELATED"/>
    <property type="match status" value="1"/>
</dbReference>
<dbReference type="GO" id="GO:0004930">
    <property type="term" value="F:G protein-coupled receptor activity"/>
    <property type="evidence" value="ECO:0007669"/>
    <property type="project" value="UniProtKB-KW"/>
</dbReference>
<evidence type="ECO:0000256" key="8">
    <source>
        <dbReference type="ARBA" id="ARBA00023157"/>
    </source>
</evidence>
<feature type="domain" description="G-protein coupled receptors family 1 profile" evidence="13">
    <location>
        <begin position="81"/>
        <end position="253"/>
    </location>
</feature>
<feature type="transmembrane region" description="Helical" evidence="12">
    <location>
        <begin position="104"/>
        <end position="126"/>
    </location>
</feature>
<keyword evidence="14" id="KW-1185">Reference proteome</keyword>
<evidence type="ECO:0000313" key="14">
    <source>
        <dbReference type="Proteomes" id="UP000694867"/>
    </source>
</evidence>
<dbReference type="SUPFAM" id="SSF81321">
    <property type="entry name" value="Family A G protein-coupled receptor-like"/>
    <property type="match status" value="1"/>
</dbReference>
<proteinExistence type="inferred from homology"/>
<keyword evidence="7 12" id="KW-0472">Membrane</keyword>
<keyword evidence="9 11" id="KW-0675">Receptor</keyword>
<feature type="transmembrane region" description="Helical" evidence="12">
    <location>
        <begin position="132"/>
        <end position="157"/>
    </location>
</feature>
<dbReference type="KEGG" id="goe:100899360"/>
<evidence type="ECO:0000256" key="1">
    <source>
        <dbReference type="ARBA" id="ARBA00004651"/>
    </source>
</evidence>
<evidence type="ECO:0000256" key="9">
    <source>
        <dbReference type="ARBA" id="ARBA00023170"/>
    </source>
</evidence>
<dbReference type="InterPro" id="IPR017452">
    <property type="entry name" value="GPCR_Rhodpsn_7TM"/>
</dbReference>
<evidence type="ECO:0000259" key="13">
    <source>
        <dbReference type="PROSITE" id="PS50262"/>
    </source>
</evidence>
<keyword evidence="10 11" id="KW-0807">Transducer</keyword>
<keyword evidence="4 11" id="KW-0812">Transmembrane</keyword>
<evidence type="ECO:0000256" key="5">
    <source>
        <dbReference type="ARBA" id="ARBA00022989"/>
    </source>
</evidence>
<dbReference type="Gene3D" id="1.20.1070.10">
    <property type="entry name" value="Rhodopsin 7-helix transmembrane proteins"/>
    <property type="match status" value="1"/>
</dbReference>
<dbReference type="GO" id="GO:0005886">
    <property type="term" value="C:plasma membrane"/>
    <property type="evidence" value="ECO:0007669"/>
    <property type="project" value="UniProtKB-SubCell"/>
</dbReference>
<dbReference type="PROSITE" id="PS00237">
    <property type="entry name" value="G_PROTEIN_RECEP_F1_1"/>
    <property type="match status" value="1"/>
</dbReference>
<dbReference type="Proteomes" id="UP000694867">
    <property type="component" value="Unplaced"/>
</dbReference>
<evidence type="ECO:0000256" key="6">
    <source>
        <dbReference type="ARBA" id="ARBA00023040"/>
    </source>
</evidence>
<reference evidence="15" key="1">
    <citation type="submission" date="2025-08" db="UniProtKB">
        <authorList>
            <consortium name="RefSeq"/>
        </authorList>
    </citation>
    <scope>IDENTIFICATION</scope>
</reference>